<dbReference type="InterPro" id="IPR011711">
    <property type="entry name" value="GntR_C"/>
</dbReference>
<keyword evidence="2" id="KW-0238">DNA-binding</keyword>
<gene>
    <name evidence="5" type="ORF">SAMN05444392_10692</name>
</gene>
<dbReference type="SUPFAM" id="SSF48008">
    <property type="entry name" value="GntR ligand-binding domain-like"/>
    <property type="match status" value="1"/>
</dbReference>
<keyword evidence="3" id="KW-0804">Transcription</keyword>
<keyword evidence="6" id="KW-1185">Reference proteome</keyword>
<accession>A0A1M4Y848</accession>
<keyword evidence="5" id="KW-0670">Pyruvate</keyword>
<evidence type="ECO:0000313" key="5">
    <source>
        <dbReference type="EMBL" id="SHF01763.1"/>
    </source>
</evidence>
<dbReference type="CDD" id="cd07377">
    <property type="entry name" value="WHTH_GntR"/>
    <property type="match status" value="1"/>
</dbReference>
<dbReference type="OrthoDB" id="9782299at2"/>
<dbReference type="Pfam" id="PF00392">
    <property type="entry name" value="GntR"/>
    <property type="match status" value="1"/>
</dbReference>
<dbReference type="STRING" id="112248.SAMN05444392_10692"/>
<proteinExistence type="predicted"/>
<feature type="domain" description="HTH gntR-type" evidence="4">
    <location>
        <begin position="12"/>
        <end position="80"/>
    </location>
</feature>
<dbReference type="Pfam" id="PF07729">
    <property type="entry name" value="FCD"/>
    <property type="match status" value="1"/>
</dbReference>
<dbReference type="SMART" id="SM00895">
    <property type="entry name" value="FCD"/>
    <property type="match status" value="1"/>
</dbReference>
<evidence type="ECO:0000256" key="3">
    <source>
        <dbReference type="ARBA" id="ARBA00023163"/>
    </source>
</evidence>
<dbReference type="AlphaFoldDB" id="A0A1M4Y848"/>
<reference evidence="5 6" key="1">
    <citation type="submission" date="2016-11" db="EMBL/GenBank/DDBJ databases">
        <authorList>
            <person name="Jaros S."/>
            <person name="Januszkiewicz K."/>
            <person name="Wedrychowicz H."/>
        </authorList>
    </citation>
    <scope>NUCLEOTIDE SEQUENCE [LARGE SCALE GENOMIC DNA]</scope>
    <source>
        <strain evidence="5 6">DSM 44666</strain>
    </source>
</reference>
<dbReference type="EMBL" id="FQVL01000006">
    <property type="protein sequence ID" value="SHF01763.1"/>
    <property type="molecule type" value="Genomic_DNA"/>
</dbReference>
<name>A0A1M4Y848_9BACL</name>
<evidence type="ECO:0000256" key="1">
    <source>
        <dbReference type="ARBA" id="ARBA00023015"/>
    </source>
</evidence>
<organism evidence="5 6">
    <name type="scientific">Seinonella peptonophila</name>
    <dbReference type="NCBI Taxonomy" id="112248"/>
    <lineage>
        <taxon>Bacteria</taxon>
        <taxon>Bacillati</taxon>
        <taxon>Bacillota</taxon>
        <taxon>Bacilli</taxon>
        <taxon>Bacillales</taxon>
        <taxon>Thermoactinomycetaceae</taxon>
        <taxon>Seinonella</taxon>
    </lineage>
</organism>
<protein>
    <submittedName>
        <fullName evidence="5">GntR family transcriptional regulator, transcriptional repressor for pyruvate dehydrogenase complex</fullName>
    </submittedName>
</protein>
<dbReference type="InterPro" id="IPR000524">
    <property type="entry name" value="Tscrpt_reg_HTH_GntR"/>
</dbReference>
<dbReference type="Gene3D" id="1.20.120.530">
    <property type="entry name" value="GntR ligand-binding domain-like"/>
    <property type="match status" value="1"/>
</dbReference>
<dbReference type="GO" id="GO:0003677">
    <property type="term" value="F:DNA binding"/>
    <property type="evidence" value="ECO:0007669"/>
    <property type="project" value="UniProtKB-KW"/>
</dbReference>
<dbReference type="RefSeq" id="WP_073154926.1">
    <property type="nucleotide sequence ID" value="NZ_FQVL01000006.1"/>
</dbReference>
<dbReference type="InterPro" id="IPR008920">
    <property type="entry name" value="TF_FadR/GntR_C"/>
</dbReference>
<dbReference type="PANTHER" id="PTHR43537">
    <property type="entry name" value="TRANSCRIPTIONAL REGULATOR, GNTR FAMILY"/>
    <property type="match status" value="1"/>
</dbReference>
<dbReference type="Proteomes" id="UP000184476">
    <property type="component" value="Unassembled WGS sequence"/>
</dbReference>
<dbReference type="GO" id="GO:0003700">
    <property type="term" value="F:DNA-binding transcription factor activity"/>
    <property type="evidence" value="ECO:0007669"/>
    <property type="project" value="InterPro"/>
</dbReference>
<dbReference type="SMART" id="SM00345">
    <property type="entry name" value="HTH_GNTR"/>
    <property type="match status" value="1"/>
</dbReference>
<dbReference type="PROSITE" id="PS50949">
    <property type="entry name" value="HTH_GNTR"/>
    <property type="match status" value="1"/>
</dbReference>
<keyword evidence="1" id="KW-0805">Transcription regulation</keyword>
<dbReference type="InterPro" id="IPR036388">
    <property type="entry name" value="WH-like_DNA-bd_sf"/>
</dbReference>
<sequence length="241" mass="27334">MDLENLNIKKREPLALEITNQIIEYLQSGKVNPGDRLPSERQLAQNLGVGRSVVRDALKSLSLLGILEIRQGDGTYFQSISSELLPRTIEWGLLLGKKRVLDLAECRHYIEIAIVKLAAERRDQQTIEELSALLETMKNARFDTETFAEADLQFHMKIAKASQNTALHDILSSMRSLLDFWIKRVIAAAGDSQYSYDRHLAIFEAIKEGDAQKATKAMEKHMESALERLKTILKENQKDQA</sequence>
<dbReference type="PANTHER" id="PTHR43537:SF5">
    <property type="entry name" value="UXU OPERON TRANSCRIPTIONAL REGULATOR"/>
    <property type="match status" value="1"/>
</dbReference>
<evidence type="ECO:0000313" key="6">
    <source>
        <dbReference type="Proteomes" id="UP000184476"/>
    </source>
</evidence>
<dbReference type="PRINTS" id="PR00035">
    <property type="entry name" value="HTHGNTR"/>
</dbReference>
<dbReference type="InterPro" id="IPR036390">
    <property type="entry name" value="WH_DNA-bd_sf"/>
</dbReference>
<evidence type="ECO:0000256" key="2">
    <source>
        <dbReference type="ARBA" id="ARBA00023125"/>
    </source>
</evidence>
<evidence type="ECO:0000259" key="4">
    <source>
        <dbReference type="PROSITE" id="PS50949"/>
    </source>
</evidence>
<dbReference type="Gene3D" id="1.10.10.10">
    <property type="entry name" value="Winged helix-like DNA-binding domain superfamily/Winged helix DNA-binding domain"/>
    <property type="match status" value="1"/>
</dbReference>
<dbReference type="SUPFAM" id="SSF46785">
    <property type="entry name" value="Winged helix' DNA-binding domain"/>
    <property type="match status" value="1"/>
</dbReference>